<keyword evidence="13" id="KW-1185">Reference proteome</keyword>
<dbReference type="InterPro" id="IPR000490">
    <property type="entry name" value="Glyco_hydro_17"/>
</dbReference>
<evidence type="ECO:0000256" key="2">
    <source>
        <dbReference type="ARBA" id="ARBA00008773"/>
    </source>
</evidence>
<evidence type="ECO:0000256" key="7">
    <source>
        <dbReference type="ARBA" id="ARBA00033417"/>
    </source>
</evidence>
<protein>
    <recommendedName>
        <fullName evidence="3">glucan endo-1,3-beta-D-glucosidase</fullName>
        <ecNumber evidence="3">3.2.1.39</ecNumber>
    </recommendedName>
    <alternativeName>
        <fullName evidence="6">(1-&gt;3)-beta-glucan endohydrolase</fullName>
    </alternativeName>
    <alternativeName>
        <fullName evidence="7">Beta-1,3-endoglucanase</fullName>
    </alternativeName>
</protein>
<dbReference type="PROSITE" id="PS01361">
    <property type="entry name" value="ZF_DOF_1"/>
    <property type="match status" value="1"/>
</dbReference>
<dbReference type="Proteomes" id="UP000467840">
    <property type="component" value="Chromosome 7"/>
</dbReference>
<evidence type="ECO:0000313" key="13">
    <source>
        <dbReference type="Proteomes" id="UP000467840"/>
    </source>
</evidence>
<dbReference type="GO" id="GO:0042973">
    <property type="term" value="F:glucan endo-1,3-beta-D-glucosidase activity"/>
    <property type="evidence" value="ECO:0007669"/>
    <property type="project" value="UniProtKB-EC"/>
</dbReference>
<evidence type="ECO:0000256" key="8">
    <source>
        <dbReference type="PROSITE-ProRule" id="PRU00071"/>
    </source>
</evidence>
<dbReference type="GO" id="GO:0005634">
    <property type="term" value="C:nucleus"/>
    <property type="evidence" value="ECO:0007669"/>
    <property type="project" value="UniProtKB-SubCell"/>
</dbReference>
<keyword evidence="8" id="KW-0238">DNA-binding</keyword>
<dbReference type="PANTHER" id="PTHR32227">
    <property type="entry name" value="GLUCAN ENDO-1,3-BETA-GLUCOSIDASE BG1-RELATED-RELATED"/>
    <property type="match status" value="1"/>
</dbReference>
<dbReference type="InterPro" id="IPR017853">
    <property type="entry name" value="GH"/>
</dbReference>
<comment type="catalytic activity">
    <reaction evidence="1">
        <text>Hydrolysis of (1-&gt;3)-beta-D-glucosidic linkages in (1-&gt;3)-beta-D-glucans.</text>
        <dbReference type="EC" id="3.2.1.39"/>
    </reaction>
</comment>
<dbReference type="Pfam" id="PF02701">
    <property type="entry name" value="Zn_ribbon_Dof"/>
    <property type="match status" value="1"/>
</dbReference>
<evidence type="ECO:0000256" key="4">
    <source>
        <dbReference type="ARBA" id="ARBA00022801"/>
    </source>
</evidence>
<dbReference type="GO" id="GO:0003677">
    <property type="term" value="F:DNA binding"/>
    <property type="evidence" value="ECO:0007669"/>
    <property type="project" value="UniProtKB-UniRule"/>
</dbReference>
<comment type="similarity">
    <text evidence="2 9">Belongs to the glycosyl hydrolase 17 family.</text>
</comment>
<keyword evidence="8" id="KW-0862">Zinc</keyword>
<proteinExistence type="inferred from homology"/>
<dbReference type="GO" id="GO:0008270">
    <property type="term" value="F:zinc ion binding"/>
    <property type="evidence" value="ECO:0007669"/>
    <property type="project" value="UniProtKB-KW"/>
</dbReference>
<keyword evidence="8" id="KW-0539">Nucleus</keyword>
<evidence type="ECO:0000313" key="12">
    <source>
        <dbReference type="EMBL" id="KAF2295142.1"/>
    </source>
</evidence>
<keyword evidence="8" id="KW-0479">Metal-binding</keyword>
<accession>A0A6A6L182</accession>
<comment type="caution">
    <text evidence="12">The sequence shown here is derived from an EMBL/GenBank/DDBJ whole genome shotgun (WGS) entry which is preliminary data.</text>
</comment>
<evidence type="ECO:0000256" key="5">
    <source>
        <dbReference type="ARBA" id="ARBA00023295"/>
    </source>
</evidence>
<organism evidence="12 13">
    <name type="scientific">Hevea brasiliensis</name>
    <name type="common">Para rubber tree</name>
    <name type="synonym">Siphonia brasiliensis</name>
    <dbReference type="NCBI Taxonomy" id="3981"/>
    <lineage>
        <taxon>Eukaryota</taxon>
        <taxon>Viridiplantae</taxon>
        <taxon>Streptophyta</taxon>
        <taxon>Embryophyta</taxon>
        <taxon>Tracheophyta</taxon>
        <taxon>Spermatophyta</taxon>
        <taxon>Magnoliopsida</taxon>
        <taxon>eudicotyledons</taxon>
        <taxon>Gunneridae</taxon>
        <taxon>Pentapetalae</taxon>
        <taxon>rosids</taxon>
        <taxon>fabids</taxon>
        <taxon>Malpighiales</taxon>
        <taxon>Euphorbiaceae</taxon>
        <taxon>Crotonoideae</taxon>
        <taxon>Micrandreae</taxon>
        <taxon>Hevea</taxon>
    </lineage>
</organism>
<name>A0A6A6L182_HEVBR</name>
<evidence type="ECO:0000256" key="3">
    <source>
        <dbReference type="ARBA" id="ARBA00012780"/>
    </source>
</evidence>
<dbReference type="Gene3D" id="3.20.20.80">
    <property type="entry name" value="Glycosidases"/>
    <property type="match status" value="1"/>
</dbReference>
<comment type="subcellular location">
    <subcellularLocation>
        <location evidence="8">Nucleus</location>
    </subcellularLocation>
</comment>
<dbReference type="SUPFAM" id="SSF51445">
    <property type="entry name" value="(Trans)glycosidases"/>
    <property type="match status" value="1"/>
</dbReference>
<dbReference type="AlphaFoldDB" id="A0A6A6L182"/>
<gene>
    <name evidence="12" type="ORF">GH714_031679</name>
</gene>
<evidence type="ECO:0000256" key="10">
    <source>
        <dbReference type="SAM" id="MobiDB-lite"/>
    </source>
</evidence>
<dbReference type="InterPro" id="IPR044965">
    <property type="entry name" value="Glyco_hydro_17_plant"/>
</dbReference>
<evidence type="ECO:0000256" key="6">
    <source>
        <dbReference type="ARBA" id="ARBA00033335"/>
    </source>
</evidence>
<evidence type="ECO:0000259" key="11">
    <source>
        <dbReference type="PROSITE" id="PS50884"/>
    </source>
</evidence>
<dbReference type="Pfam" id="PF00332">
    <property type="entry name" value="Glyco_hydro_17"/>
    <property type="match status" value="1"/>
</dbReference>
<keyword evidence="5" id="KW-0326">Glycosidase</keyword>
<dbReference type="GO" id="GO:0006355">
    <property type="term" value="P:regulation of DNA-templated transcription"/>
    <property type="evidence" value="ECO:0007669"/>
    <property type="project" value="InterPro"/>
</dbReference>
<feature type="region of interest" description="Disordered" evidence="10">
    <location>
        <begin position="1"/>
        <end position="28"/>
    </location>
</feature>
<dbReference type="InterPro" id="IPR003851">
    <property type="entry name" value="Znf_Dof"/>
</dbReference>
<dbReference type="GO" id="GO:0005975">
    <property type="term" value="P:carbohydrate metabolic process"/>
    <property type="evidence" value="ECO:0007669"/>
    <property type="project" value="InterPro"/>
</dbReference>
<keyword evidence="4" id="KW-0378">Hydrolase</keyword>
<keyword evidence="8" id="KW-0863">Zinc-finger</keyword>
<dbReference type="EC" id="3.2.1.39" evidence="3"/>
<dbReference type="EMBL" id="JAAGAX010000013">
    <property type="protein sequence ID" value="KAF2295142.1"/>
    <property type="molecule type" value="Genomic_DNA"/>
</dbReference>
<reference evidence="12 13" key="1">
    <citation type="journal article" date="2020" name="Mol. Plant">
        <title>The Chromosome-Based Rubber Tree Genome Provides New Insights into Spurge Genome Evolution and Rubber Biosynthesis.</title>
        <authorList>
            <person name="Liu J."/>
            <person name="Shi C."/>
            <person name="Shi C.C."/>
            <person name="Li W."/>
            <person name="Zhang Q.J."/>
            <person name="Zhang Y."/>
            <person name="Li K."/>
            <person name="Lu H.F."/>
            <person name="Shi C."/>
            <person name="Zhu S.T."/>
            <person name="Xiao Z.Y."/>
            <person name="Nan H."/>
            <person name="Yue Y."/>
            <person name="Zhu X.G."/>
            <person name="Wu Y."/>
            <person name="Hong X.N."/>
            <person name="Fan G.Y."/>
            <person name="Tong Y."/>
            <person name="Zhang D."/>
            <person name="Mao C.L."/>
            <person name="Liu Y.L."/>
            <person name="Hao S.J."/>
            <person name="Liu W.Q."/>
            <person name="Lv M.Q."/>
            <person name="Zhang H.B."/>
            <person name="Liu Y."/>
            <person name="Hu-Tang G.R."/>
            <person name="Wang J.P."/>
            <person name="Wang J.H."/>
            <person name="Sun Y.H."/>
            <person name="Ni S.B."/>
            <person name="Chen W.B."/>
            <person name="Zhang X.C."/>
            <person name="Jiao Y.N."/>
            <person name="Eichler E.E."/>
            <person name="Li G.H."/>
            <person name="Liu X."/>
            <person name="Gao L.Z."/>
        </authorList>
    </citation>
    <scope>NUCLEOTIDE SEQUENCE [LARGE SCALE GENOMIC DNA]</scope>
    <source>
        <strain evidence="13">cv. GT1</strain>
        <tissue evidence="12">Leaf</tissue>
    </source>
</reference>
<dbReference type="PROSITE" id="PS50884">
    <property type="entry name" value="ZF_DOF_2"/>
    <property type="match status" value="1"/>
</dbReference>
<feature type="domain" description="Dof-type" evidence="11">
    <location>
        <begin position="28"/>
        <end position="82"/>
    </location>
</feature>
<sequence>MPSDTSTETRKLTKPHTTAAPPPEQEHLPCPRCDSTNTKFCYYNNYNFSQPRHFCKSCRRYWTHGGTLRDIPVGGGTRKNAKRSRTAATITATAADNFSFPATPVLVPLMTNQGTSVQFGCGGGGGHGKDSGSSTTEAFPPIGIGVTHSRLANNLPSAKETIELCQQKGFQKIRLYKPHIDALEALKHSGMEVILGVANEDIVQVAFAKGFAQNWVNTYVKPYKTILGFTMIAVGHGISPGDKLAEALLPAMQVLKDALYNADPDLSAIYLTTPFQLNWLSQSYPPSAGTFDPKFLLTIQPIVEFLEQHSPFLLCDLYPYYAYKNNPDYKNISLDYALLSSSNVIVQDGGTGYTNMLDGLIDAFMSAMEKIGVTNVKVYVSETGWPISPGIELATPQNAETYIANVFKRLKAAAKSPKSQWPSQIFIYNLFLQNKAVGEQRNFGLFYPNKKPIYY</sequence>
<evidence type="ECO:0000256" key="1">
    <source>
        <dbReference type="ARBA" id="ARBA00000382"/>
    </source>
</evidence>
<evidence type="ECO:0000256" key="9">
    <source>
        <dbReference type="RuleBase" id="RU004335"/>
    </source>
</evidence>